<dbReference type="Proteomes" id="UP001222770">
    <property type="component" value="Unassembled WGS sequence"/>
</dbReference>
<evidence type="ECO:0000256" key="5">
    <source>
        <dbReference type="SAM" id="MobiDB-lite"/>
    </source>
</evidence>
<dbReference type="GO" id="GO:0016829">
    <property type="term" value="F:lyase activity"/>
    <property type="evidence" value="ECO:0007669"/>
    <property type="project" value="UniProtKB-KW"/>
</dbReference>
<evidence type="ECO:0000313" key="8">
    <source>
        <dbReference type="Proteomes" id="UP001222770"/>
    </source>
</evidence>
<dbReference type="PANTHER" id="PTHR32308">
    <property type="entry name" value="LYASE BETA SUBUNIT, PUTATIVE (AFU_ORTHOLOGUE AFUA_4G13030)-RELATED"/>
    <property type="match status" value="1"/>
</dbReference>
<evidence type="ECO:0000313" key="7">
    <source>
        <dbReference type="EMBL" id="MDF8332822.1"/>
    </source>
</evidence>
<dbReference type="InterPro" id="IPR015813">
    <property type="entry name" value="Pyrv/PenolPyrv_kinase-like_dom"/>
</dbReference>
<comment type="cofactor">
    <cofactor evidence="1">
        <name>Mg(2+)</name>
        <dbReference type="ChEBI" id="CHEBI:18420"/>
    </cofactor>
</comment>
<evidence type="ECO:0000259" key="6">
    <source>
        <dbReference type="Pfam" id="PF03328"/>
    </source>
</evidence>
<keyword evidence="3" id="KW-0479">Metal-binding</keyword>
<dbReference type="EMBL" id="JAROCY010000005">
    <property type="protein sequence ID" value="MDF8332822.1"/>
    <property type="molecule type" value="Genomic_DNA"/>
</dbReference>
<evidence type="ECO:0000256" key="4">
    <source>
        <dbReference type="ARBA" id="ARBA00022842"/>
    </source>
</evidence>
<feature type="region of interest" description="Disordered" evidence="5">
    <location>
        <begin position="1"/>
        <end position="24"/>
    </location>
</feature>
<sequence length="307" mass="31737">MPSNPAPAEAPAQPDLTPDATGPLRSVLYMPASNARAMEKARTLDCDAVALDLEDAVAPGMKEEARAALVREAQAGGFGHRRLIGRINALSTPWGANDIAALAAAPLDALLAPKVDTAQDIAALSAAMDAAGYASTVALWVMIETPRAVLALERIAAMAADTRLAGFVLGLNDLAKDTGIAQLPGRAAFLPVLVQALLAARANGLILLDGVCNAIDDPARLEGECAQARELGMEGKTLIHPSQIAVANRVFAPDETELAEAQAIVAAFADPANAGKGALRVNGKMAELLHRDMAVKLIKQAEAIGAR</sequence>
<gene>
    <name evidence="7" type="ORF">POM99_06400</name>
</gene>
<keyword evidence="7" id="KW-0456">Lyase</keyword>
<comment type="caution">
    <text evidence="7">The sequence shown here is derived from an EMBL/GenBank/DDBJ whole genome shotgun (WGS) entry which is preliminary data.</text>
</comment>
<evidence type="ECO:0000256" key="2">
    <source>
        <dbReference type="ARBA" id="ARBA00005568"/>
    </source>
</evidence>
<keyword evidence="8" id="KW-1185">Reference proteome</keyword>
<dbReference type="PIRSF" id="PIRSF015582">
    <property type="entry name" value="Cit_lyase_B"/>
    <property type="match status" value="1"/>
</dbReference>
<evidence type="ECO:0000256" key="1">
    <source>
        <dbReference type="ARBA" id="ARBA00001946"/>
    </source>
</evidence>
<dbReference type="Gene3D" id="3.20.20.60">
    <property type="entry name" value="Phosphoenolpyruvate-binding domains"/>
    <property type="match status" value="1"/>
</dbReference>
<keyword evidence="4" id="KW-0460">Magnesium</keyword>
<dbReference type="Pfam" id="PF03328">
    <property type="entry name" value="HpcH_HpaI"/>
    <property type="match status" value="1"/>
</dbReference>
<dbReference type="InterPro" id="IPR040442">
    <property type="entry name" value="Pyrv_kinase-like_dom_sf"/>
</dbReference>
<proteinExistence type="inferred from homology"/>
<organism evidence="7 8">
    <name type="scientific">Novosphingobium cyanobacteriorum</name>
    <dbReference type="NCBI Taxonomy" id="3024215"/>
    <lineage>
        <taxon>Bacteria</taxon>
        <taxon>Pseudomonadati</taxon>
        <taxon>Pseudomonadota</taxon>
        <taxon>Alphaproteobacteria</taxon>
        <taxon>Sphingomonadales</taxon>
        <taxon>Sphingomonadaceae</taxon>
        <taxon>Novosphingobium</taxon>
    </lineage>
</organism>
<dbReference type="RefSeq" id="WP_277276028.1">
    <property type="nucleotide sequence ID" value="NZ_JAROCY010000005.1"/>
</dbReference>
<dbReference type="InterPro" id="IPR011206">
    <property type="entry name" value="Citrate_lyase_beta/mcl1/mcl2"/>
</dbReference>
<reference evidence="7 8" key="1">
    <citation type="submission" date="2023-03" db="EMBL/GenBank/DDBJ databases">
        <title>Novosphingobium cyanobacteriorum sp. nov., isolated from a eutrophic reservoir during the Microcystis bloom period.</title>
        <authorList>
            <person name="Kang M."/>
            <person name="Le V."/>
            <person name="Ko S.-R."/>
            <person name="Lee S.-A."/>
            <person name="Ahn C.-Y."/>
        </authorList>
    </citation>
    <scope>NUCLEOTIDE SEQUENCE [LARGE SCALE GENOMIC DNA]</scope>
    <source>
        <strain evidence="7 8">HBC54</strain>
    </source>
</reference>
<dbReference type="InterPro" id="IPR005000">
    <property type="entry name" value="Aldolase/citrate-lyase_domain"/>
</dbReference>
<dbReference type="SUPFAM" id="SSF51621">
    <property type="entry name" value="Phosphoenolpyruvate/pyruvate domain"/>
    <property type="match status" value="1"/>
</dbReference>
<dbReference type="PANTHER" id="PTHR32308:SF10">
    <property type="entry name" value="CITRATE LYASE SUBUNIT BETA"/>
    <property type="match status" value="1"/>
</dbReference>
<protein>
    <submittedName>
        <fullName evidence="7">CoA ester lyase</fullName>
    </submittedName>
</protein>
<comment type="similarity">
    <text evidence="2">Belongs to the HpcH/HpaI aldolase family.</text>
</comment>
<evidence type="ECO:0000256" key="3">
    <source>
        <dbReference type="ARBA" id="ARBA00022723"/>
    </source>
</evidence>
<feature type="domain" description="HpcH/HpaI aldolase/citrate lyase" evidence="6">
    <location>
        <begin position="25"/>
        <end position="241"/>
    </location>
</feature>
<accession>A0ABT6CKF1</accession>
<name>A0ABT6CKF1_9SPHN</name>